<dbReference type="InterPro" id="IPR010718">
    <property type="entry name" value="DUF1294"/>
</dbReference>
<keyword evidence="1" id="KW-0812">Transmembrane</keyword>
<accession>A0ABR6VHW7</accession>
<organism evidence="2 3">
    <name type="scientific">Megasphaera hominis</name>
    <dbReference type="NCBI Taxonomy" id="159836"/>
    <lineage>
        <taxon>Bacteria</taxon>
        <taxon>Bacillati</taxon>
        <taxon>Bacillota</taxon>
        <taxon>Negativicutes</taxon>
        <taxon>Veillonellales</taxon>
        <taxon>Veillonellaceae</taxon>
        <taxon>Megasphaera</taxon>
    </lineage>
</organism>
<keyword evidence="1" id="KW-1133">Transmembrane helix</keyword>
<comment type="caution">
    <text evidence="2">The sequence shown here is derived from an EMBL/GenBank/DDBJ whole genome shotgun (WGS) entry which is preliminary data.</text>
</comment>
<protein>
    <submittedName>
        <fullName evidence="2">DUF1294 domain-containing protein</fullName>
    </submittedName>
</protein>
<reference evidence="2 3" key="1">
    <citation type="submission" date="2020-08" db="EMBL/GenBank/DDBJ databases">
        <authorList>
            <person name="Liu C."/>
            <person name="Sun Q."/>
        </authorList>
    </citation>
    <scope>NUCLEOTIDE SEQUENCE [LARGE SCALE GENOMIC DNA]</scope>
    <source>
        <strain evidence="2 3">NSJ-59</strain>
    </source>
</reference>
<dbReference type="EMBL" id="JACOGK010000014">
    <property type="protein sequence ID" value="MBC3536809.1"/>
    <property type="molecule type" value="Genomic_DNA"/>
</dbReference>
<keyword evidence="1" id="KW-0472">Membrane</keyword>
<evidence type="ECO:0000313" key="2">
    <source>
        <dbReference type="EMBL" id="MBC3536809.1"/>
    </source>
</evidence>
<proteinExistence type="predicted"/>
<evidence type="ECO:0000313" key="3">
    <source>
        <dbReference type="Proteomes" id="UP000606870"/>
    </source>
</evidence>
<keyword evidence="3" id="KW-1185">Reference proteome</keyword>
<feature type="transmembrane region" description="Helical" evidence="1">
    <location>
        <begin position="68"/>
        <end position="85"/>
    </location>
</feature>
<sequence>MTLMLGLWGVINLVTFAIYGLDKYKARHHKWRISEATLLLLAAVGGSAGALVAMQVFRHKTQHLKFKLGVPALLVLQLACLYVWGK</sequence>
<dbReference type="PIRSF" id="PIRSF002599">
    <property type="entry name" value="Cold_shock_A"/>
    <property type="match status" value="1"/>
</dbReference>
<feature type="transmembrane region" description="Helical" evidence="1">
    <location>
        <begin position="6"/>
        <end position="24"/>
    </location>
</feature>
<dbReference type="InterPro" id="IPR012156">
    <property type="entry name" value="Cold_shock_CspA"/>
</dbReference>
<evidence type="ECO:0000256" key="1">
    <source>
        <dbReference type="SAM" id="Phobius"/>
    </source>
</evidence>
<dbReference type="Pfam" id="PF06961">
    <property type="entry name" value="DUF1294"/>
    <property type="match status" value="1"/>
</dbReference>
<feature type="transmembrane region" description="Helical" evidence="1">
    <location>
        <begin position="36"/>
        <end position="56"/>
    </location>
</feature>
<name>A0ABR6VHW7_9FIRM</name>
<gene>
    <name evidence="2" type="ORF">H8J70_06065</name>
</gene>
<dbReference type="Proteomes" id="UP000606870">
    <property type="component" value="Unassembled WGS sequence"/>
</dbReference>